<comment type="caution">
    <text evidence="2">The sequence shown here is derived from an EMBL/GenBank/DDBJ whole genome shotgun (WGS) entry which is preliminary data.</text>
</comment>
<dbReference type="AlphaFoldDB" id="A0A8T3ATB3"/>
<evidence type="ECO:0000313" key="3">
    <source>
        <dbReference type="Proteomes" id="UP000829196"/>
    </source>
</evidence>
<protein>
    <submittedName>
        <fullName evidence="2">Uncharacterized protein</fullName>
    </submittedName>
</protein>
<evidence type="ECO:0000313" key="2">
    <source>
        <dbReference type="EMBL" id="KAI0499360.1"/>
    </source>
</evidence>
<feature type="region of interest" description="Disordered" evidence="1">
    <location>
        <begin position="1"/>
        <end position="20"/>
    </location>
</feature>
<dbReference type="EMBL" id="JAGYWB010000014">
    <property type="protein sequence ID" value="KAI0499360.1"/>
    <property type="molecule type" value="Genomic_DNA"/>
</dbReference>
<organism evidence="2 3">
    <name type="scientific">Dendrobium nobile</name>
    <name type="common">Orchid</name>
    <dbReference type="NCBI Taxonomy" id="94219"/>
    <lineage>
        <taxon>Eukaryota</taxon>
        <taxon>Viridiplantae</taxon>
        <taxon>Streptophyta</taxon>
        <taxon>Embryophyta</taxon>
        <taxon>Tracheophyta</taxon>
        <taxon>Spermatophyta</taxon>
        <taxon>Magnoliopsida</taxon>
        <taxon>Liliopsida</taxon>
        <taxon>Asparagales</taxon>
        <taxon>Orchidaceae</taxon>
        <taxon>Epidendroideae</taxon>
        <taxon>Malaxideae</taxon>
        <taxon>Dendrobiinae</taxon>
        <taxon>Dendrobium</taxon>
    </lineage>
</organism>
<dbReference type="Proteomes" id="UP000829196">
    <property type="component" value="Unassembled WGS sequence"/>
</dbReference>
<proteinExistence type="predicted"/>
<name>A0A8T3ATB3_DENNO</name>
<keyword evidence="3" id="KW-1185">Reference proteome</keyword>
<evidence type="ECO:0000256" key="1">
    <source>
        <dbReference type="SAM" id="MobiDB-lite"/>
    </source>
</evidence>
<gene>
    <name evidence="2" type="ORF">KFK09_020263</name>
</gene>
<sequence>MENGPVVRANQVAVGPGEPNGHSFYCYKKKMREMFFYQNDFINGVDANDAKI</sequence>
<reference evidence="2" key="1">
    <citation type="journal article" date="2022" name="Front. Genet.">
        <title>Chromosome-Scale Assembly of the Dendrobium nobile Genome Provides Insights Into the Molecular Mechanism of the Biosynthesis of the Medicinal Active Ingredient of Dendrobium.</title>
        <authorList>
            <person name="Xu Q."/>
            <person name="Niu S.-C."/>
            <person name="Li K.-L."/>
            <person name="Zheng P.-J."/>
            <person name="Zhang X.-J."/>
            <person name="Jia Y."/>
            <person name="Liu Y."/>
            <person name="Niu Y.-X."/>
            <person name="Yu L.-H."/>
            <person name="Chen D.-F."/>
            <person name="Zhang G.-Q."/>
        </authorList>
    </citation>
    <scope>NUCLEOTIDE SEQUENCE</scope>
    <source>
        <tissue evidence="2">Leaf</tissue>
    </source>
</reference>
<accession>A0A8T3ATB3</accession>